<dbReference type="InterPro" id="IPR041465">
    <property type="entry name" value="SfsA_N"/>
</dbReference>
<dbReference type="STRING" id="999630.TUZN_0287"/>
<gene>
    <name evidence="1" type="primary">sfsA</name>
    <name evidence="4" type="ordered locus">TUZN_0287</name>
</gene>
<evidence type="ECO:0000259" key="3">
    <source>
        <dbReference type="Pfam" id="PF17746"/>
    </source>
</evidence>
<dbReference type="KEGG" id="tuz:TUZN_0287"/>
<dbReference type="OrthoDB" id="34139at2157"/>
<dbReference type="Gene3D" id="2.40.50.580">
    <property type="match status" value="1"/>
</dbReference>
<dbReference type="GO" id="GO:0003677">
    <property type="term" value="F:DNA binding"/>
    <property type="evidence" value="ECO:0007669"/>
    <property type="project" value="InterPro"/>
</dbReference>
<reference key="2">
    <citation type="submission" date="2011-03" db="EMBL/GenBank/DDBJ databases">
        <title>Complete genome sequence of the thermoacidophilic crenarchaeon Thermoproteus uzoniensis 768-20.</title>
        <authorList>
            <person name="Mardanov A.V."/>
            <person name="Gumerov V.M."/>
            <person name="Beletsky A.V."/>
            <person name="Prokofeva M.I."/>
            <person name="Bonch-Osmolovskaya E.A."/>
            <person name="Ravin N.V."/>
            <person name="Skryabin K.G."/>
        </authorList>
    </citation>
    <scope>NUCLEOTIDE SEQUENCE</scope>
    <source>
        <strain>768-20</strain>
    </source>
</reference>
<evidence type="ECO:0000313" key="5">
    <source>
        <dbReference type="Proteomes" id="UP000008138"/>
    </source>
</evidence>
<organism evidence="4 5">
    <name type="scientific">Thermoproteus uzoniensis (strain 768-20)</name>
    <dbReference type="NCBI Taxonomy" id="999630"/>
    <lineage>
        <taxon>Archaea</taxon>
        <taxon>Thermoproteota</taxon>
        <taxon>Thermoprotei</taxon>
        <taxon>Thermoproteales</taxon>
        <taxon>Thermoproteaceae</taxon>
        <taxon>Thermoproteus</taxon>
    </lineage>
</organism>
<dbReference type="PANTHER" id="PTHR30545">
    <property type="entry name" value="SUGAR FERMENTATION STIMULATION PROTEIN A"/>
    <property type="match status" value="1"/>
</dbReference>
<dbReference type="Pfam" id="PF17746">
    <property type="entry name" value="SfsA_N"/>
    <property type="match status" value="1"/>
</dbReference>
<dbReference type="HOGENOM" id="CLU_052299_1_0_2"/>
<proteinExistence type="inferred from homology"/>
<accession>F2L2C0</accession>
<dbReference type="InterPro" id="IPR040452">
    <property type="entry name" value="SfsA_C"/>
</dbReference>
<keyword evidence="5" id="KW-1185">Reference proteome</keyword>
<feature type="domain" description="SfsA N-terminal OB" evidence="3">
    <location>
        <begin position="22"/>
        <end position="85"/>
    </location>
</feature>
<evidence type="ECO:0000259" key="2">
    <source>
        <dbReference type="Pfam" id="PF03749"/>
    </source>
</evidence>
<comment type="similarity">
    <text evidence="1">Belongs to the SfsA family.</text>
</comment>
<dbReference type="EMBL" id="CP002590">
    <property type="protein sequence ID" value="AEA11785.1"/>
    <property type="molecule type" value="Genomic_DNA"/>
</dbReference>
<evidence type="ECO:0000256" key="1">
    <source>
        <dbReference type="HAMAP-Rule" id="MF_00095"/>
    </source>
</evidence>
<dbReference type="PANTHER" id="PTHR30545:SF2">
    <property type="entry name" value="SUGAR FERMENTATION STIMULATION PROTEIN A"/>
    <property type="match status" value="1"/>
</dbReference>
<reference evidence="4 5" key="1">
    <citation type="journal article" date="2011" name="J. Bacteriol.">
        <title>Complete genome sequence of the thermoacidophilic crenarchaeon Thermoproteus uzoniensis 768-20.</title>
        <authorList>
            <person name="Mardanov A.V."/>
            <person name="Gumerov V.M."/>
            <person name="Beletsky A.V."/>
            <person name="Prokofeva M.I."/>
            <person name="Bonch-Osmolovskaya E.A."/>
            <person name="Ravin N.V."/>
            <person name="Skryabin K.G."/>
        </authorList>
    </citation>
    <scope>NUCLEOTIDE SEQUENCE [LARGE SCALE GENOMIC DNA]</scope>
    <source>
        <strain evidence="4 5">768-20</strain>
    </source>
</reference>
<sequence length="231" mass="25747">MAPAVGDVVYRFEGPLRLVEILDRPNRFLVRVLDGGAVRHCHLHDPGRLPELVRRGARAVVRPTRGAKTDCSITAVEAPNGVWVVADSRIHSDVASLFLGGARREVKVGNHRLDFLLGDMYVEVKGCTLVVDGRAMFPDAPTKRGTEHLRLLRSLMRAGYRAKVVVLVMRPDAECFMPNWATDPSFSREFAMFVKSGGAVDVHRFRYADGYVIYDGDIDLCDGWDREAPDL</sequence>
<evidence type="ECO:0000313" key="4">
    <source>
        <dbReference type="EMBL" id="AEA11785.1"/>
    </source>
</evidence>
<dbReference type="eggNOG" id="arCOG04115">
    <property type="taxonomic scope" value="Archaea"/>
</dbReference>
<dbReference type="NCBIfam" id="TIGR00230">
    <property type="entry name" value="sfsA"/>
    <property type="match status" value="1"/>
</dbReference>
<dbReference type="RefSeq" id="WP_013679121.1">
    <property type="nucleotide sequence ID" value="NC_015315.1"/>
</dbReference>
<dbReference type="CDD" id="cd22357">
    <property type="entry name" value="SfsA-like"/>
    <property type="match status" value="1"/>
</dbReference>
<dbReference type="AlphaFoldDB" id="F2L2C0"/>
<dbReference type="Gene3D" id="3.40.1350.60">
    <property type="match status" value="1"/>
</dbReference>
<protein>
    <recommendedName>
        <fullName evidence="1">Sugar fermentation stimulation protein homolog</fullName>
    </recommendedName>
</protein>
<dbReference type="InterPro" id="IPR005224">
    <property type="entry name" value="SfsA"/>
</dbReference>
<feature type="domain" description="Sugar fermentation stimulation protein C-terminal" evidence="2">
    <location>
        <begin position="102"/>
        <end position="207"/>
    </location>
</feature>
<name>F2L2C0_THEU7</name>
<dbReference type="Pfam" id="PF03749">
    <property type="entry name" value="SfsA"/>
    <property type="match status" value="1"/>
</dbReference>
<dbReference type="HAMAP" id="MF_00095">
    <property type="entry name" value="SfsA"/>
    <property type="match status" value="1"/>
</dbReference>
<dbReference type="GeneID" id="10359834"/>
<dbReference type="Proteomes" id="UP000008138">
    <property type="component" value="Chromosome"/>
</dbReference>